<keyword evidence="3" id="KW-1185">Reference proteome</keyword>
<gene>
    <name evidence="2" type="ORF">SAMN05444408_108200</name>
</gene>
<protein>
    <submittedName>
        <fullName evidence="2">TonB protein C-terminal</fullName>
    </submittedName>
</protein>
<dbReference type="RefSeq" id="WP_072885045.1">
    <property type="nucleotide sequence ID" value="NZ_FQVO01000008.1"/>
</dbReference>
<dbReference type="Gene3D" id="3.30.1150.10">
    <property type="match status" value="1"/>
</dbReference>
<evidence type="ECO:0000313" key="3">
    <source>
        <dbReference type="Proteomes" id="UP000184236"/>
    </source>
</evidence>
<dbReference type="GO" id="GO:0055085">
    <property type="term" value="P:transmembrane transport"/>
    <property type="evidence" value="ECO:0007669"/>
    <property type="project" value="InterPro"/>
</dbReference>
<organism evidence="2 3">
    <name type="scientific">Chryseobacterium takakiae</name>
    <dbReference type="NCBI Taxonomy" id="1302685"/>
    <lineage>
        <taxon>Bacteria</taxon>
        <taxon>Pseudomonadati</taxon>
        <taxon>Bacteroidota</taxon>
        <taxon>Flavobacteriia</taxon>
        <taxon>Flavobacteriales</taxon>
        <taxon>Weeksellaceae</taxon>
        <taxon>Chryseobacterium group</taxon>
        <taxon>Chryseobacterium</taxon>
    </lineage>
</organism>
<sequence length="135" mass="15392">MKKITACFAFVTFSTICAQEISHPKEPIRKEIVINEFSKPAEYQGNINGFRNEFMKLFRGEKIHAQGKVQSEALLTISEEGNVTDIKIVGDNPSMNKEMERVIKIMSKNKWTPALFDGKPIKSKFRLPISMIVEN</sequence>
<name>A0A1M4YSZ3_9FLAO</name>
<proteinExistence type="predicted"/>
<dbReference type="EMBL" id="FQVO01000008">
    <property type="protein sequence ID" value="SHF08848.1"/>
    <property type="molecule type" value="Genomic_DNA"/>
</dbReference>
<evidence type="ECO:0000259" key="1">
    <source>
        <dbReference type="Pfam" id="PF03544"/>
    </source>
</evidence>
<dbReference type="STRING" id="1302685.SAMN05444408_108200"/>
<accession>A0A1M4YSZ3</accession>
<feature type="domain" description="TonB C-terminal" evidence="1">
    <location>
        <begin position="73"/>
        <end position="129"/>
    </location>
</feature>
<dbReference type="Proteomes" id="UP000184236">
    <property type="component" value="Unassembled WGS sequence"/>
</dbReference>
<dbReference type="OrthoDB" id="1095452at2"/>
<reference evidence="3" key="1">
    <citation type="submission" date="2016-11" db="EMBL/GenBank/DDBJ databases">
        <authorList>
            <person name="Varghese N."/>
            <person name="Submissions S."/>
        </authorList>
    </citation>
    <scope>NUCLEOTIDE SEQUENCE [LARGE SCALE GENOMIC DNA]</scope>
    <source>
        <strain evidence="3">DSM 26898</strain>
    </source>
</reference>
<evidence type="ECO:0000313" key="2">
    <source>
        <dbReference type="EMBL" id="SHF08848.1"/>
    </source>
</evidence>
<dbReference type="AlphaFoldDB" id="A0A1M4YSZ3"/>
<dbReference type="InterPro" id="IPR037682">
    <property type="entry name" value="TonB_C"/>
</dbReference>
<dbReference type="SUPFAM" id="SSF74653">
    <property type="entry name" value="TolA/TonB C-terminal domain"/>
    <property type="match status" value="1"/>
</dbReference>
<dbReference type="Pfam" id="PF03544">
    <property type="entry name" value="TonB_C"/>
    <property type="match status" value="1"/>
</dbReference>